<dbReference type="EMBL" id="KZ613489">
    <property type="protein sequence ID" value="PMD19468.1"/>
    <property type="molecule type" value="Genomic_DNA"/>
</dbReference>
<proteinExistence type="predicted"/>
<dbReference type="AlphaFoldDB" id="A0A2J6PZN0"/>
<evidence type="ECO:0000313" key="2">
    <source>
        <dbReference type="Proteomes" id="UP000235672"/>
    </source>
</evidence>
<protein>
    <submittedName>
        <fullName evidence="1">Uncharacterized protein</fullName>
    </submittedName>
</protein>
<keyword evidence="2" id="KW-1185">Reference proteome</keyword>
<sequence>MSTKRIGIGIRPGAGVGRGVGMGAGSCNACSTRMLLPPGRCCSPPGSFIRVAEQSKLIQRRNLVSFVLRATPNSRRGSRGGGSRSSRIAMEQRRVAEEAFRHVSRGLSAAVADLDDVPCLPPARECCGREYSRLISLTAKDVYVRDQFGVTGPR</sequence>
<reference evidence="1 2" key="1">
    <citation type="submission" date="2016-05" db="EMBL/GenBank/DDBJ databases">
        <title>A degradative enzymes factory behind the ericoid mycorrhizal symbiosis.</title>
        <authorList>
            <consortium name="DOE Joint Genome Institute"/>
            <person name="Martino E."/>
            <person name="Morin E."/>
            <person name="Grelet G."/>
            <person name="Kuo A."/>
            <person name="Kohler A."/>
            <person name="Daghino S."/>
            <person name="Barry K."/>
            <person name="Choi C."/>
            <person name="Cichocki N."/>
            <person name="Clum A."/>
            <person name="Copeland A."/>
            <person name="Hainaut M."/>
            <person name="Haridas S."/>
            <person name="Labutti K."/>
            <person name="Lindquist E."/>
            <person name="Lipzen A."/>
            <person name="Khouja H.-R."/>
            <person name="Murat C."/>
            <person name="Ohm R."/>
            <person name="Olson A."/>
            <person name="Spatafora J."/>
            <person name="Veneault-Fourrey C."/>
            <person name="Henrissat B."/>
            <person name="Grigoriev I."/>
            <person name="Martin F."/>
            <person name="Perotto S."/>
        </authorList>
    </citation>
    <scope>NUCLEOTIDE SEQUENCE [LARGE SCALE GENOMIC DNA]</scope>
    <source>
        <strain evidence="1 2">UAMH 7357</strain>
    </source>
</reference>
<evidence type="ECO:0000313" key="1">
    <source>
        <dbReference type="EMBL" id="PMD19468.1"/>
    </source>
</evidence>
<dbReference type="Proteomes" id="UP000235672">
    <property type="component" value="Unassembled WGS sequence"/>
</dbReference>
<accession>A0A2J6PZN0</accession>
<organism evidence="1 2">
    <name type="scientific">Hyaloscypha hepaticicola</name>
    <dbReference type="NCBI Taxonomy" id="2082293"/>
    <lineage>
        <taxon>Eukaryota</taxon>
        <taxon>Fungi</taxon>
        <taxon>Dikarya</taxon>
        <taxon>Ascomycota</taxon>
        <taxon>Pezizomycotina</taxon>
        <taxon>Leotiomycetes</taxon>
        <taxon>Helotiales</taxon>
        <taxon>Hyaloscyphaceae</taxon>
        <taxon>Hyaloscypha</taxon>
    </lineage>
</organism>
<name>A0A2J6PZN0_9HELO</name>
<gene>
    <name evidence="1" type="ORF">NA56DRAFT_203011</name>
</gene>